<evidence type="ECO:0008006" key="3">
    <source>
        <dbReference type="Google" id="ProtNLM"/>
    </source>
</evidence>
<accession>W5QT04</accession>
<evidence type="ECO:0000313" key="2">
    <source>
        <dbReference type="EMBL" id="AGH14019.1"/>
    </source>
</evidence>
<feature type="chain" id="PRO_5004871731" description="Polygalacturonase" evidence="1">
    <location>
        <begin position="25"/>
        <end position="835"/>
    </location>
</feature>
<organism evidence="2">
    <name type="scientific">Prevotella sp. Sc00028</name>
    <dbReference type="NCBI Taxonomy" id="1231728"/>
    <lineage>
        <taxon>Bacteria</taxon>
        <taxon>Pseudomonadati</taxon>
        <taxon>Bacteroidota</taxon>
        <taxon>Bacteroidia</taxon>
        <taxon>Bacteroidales</taxon>
        <taxon>Prevotellaceae</taxon>
        <taxon>Prevotella</taxon>
    </lineage>
</organism>
<reference evidence="2" key="1">
    <citation type="journal article" date="2014" name="J. Ind. Microbiol. Biotechnol.">
        <title>Analysis of the bovine rumen microbiome reveals a diversity of Sus-like polysaccharide utilization loci from the bacterial phylum Bacteroidetes.</title>
        <authorList>
            <person name="Rosewarne C.P."/>
            <person name="Pope P.B."/>
            <person name="Cheung J.L."/>
            <person name="Morrison M."/>
        </authorList>
    </citation>
    <scope>NUCLEOTIDE SEQUENCE</scope>
    <source>
        <strain evidence="2">Sc00028</strain>
    </source>
</reference>
<dbReference type="AlphaFoldDB" id="W5QT04"/>
<proteinExistence type="predicted"/>
<name>W5QT04_9BACT</name>
<keyword evidence="1" id="KW-0732">Signal</keyword>
<feature type="signal peptide" evidence="1">
    <location>
        <begin position="1"/>
        <end position="24"/>
    </location>
</feature>
<dbReference type="Gene3D" id="2.60.40.10">
    <property type="entry name" value="Immunoglobulins"/>
    <property type="match status" value="3"/>
</dbReference>
<dbReference type="InterPro" id="IPR013783">
    <property type="entry name" value="Ig-like_fold"/>
</dbReference>
<dbReference type="EMBL" id="JX424621">
    <property type="protein sequence ID" value="AGH14019.1"/>
    <property type="molecule type" value="Genomic_DNA"/>
</dbReference>
<evidence type="ECO:0000256" key="1">
    <source>
        <dbReference type="SAM" id="SignalP"/>
    </source>
</evidence>
<dbReference type="PROSITE" id="PS51257">
    <property type="entry name" value="PROKAR_LIPOPROTEIN"/>
    <property type="match status" value="1"/>
</dbReference>
<protein>
    <recommendedName>
        <fullName evidence="3">Polygalacturonase</fullName>
    </recommendedName>
</protein>
<sequence>MKKKNIFSAILTMCLVLTGATSFTACSNDDLDTNQFVSGVGLNVYGPTPVMRGGTLRFIGSNLDQISQVEIPGVAPITNIEVVKAGIPSEIRVVVPHDGPVPGIVKLTTKTGNVISTITELNYTEGLDPANITMPASAMPGEKIQITIPEGSDDYLDIIQMVEFADGVRVGVDNFTAHNRYVIEVVVPEEAKTGKLNLYTVDLTNIEVDPNNVEYQIISTQKAIEIGVPSTSKIASPRGEADVLGTITAKVGETITLTGNYYNLVEKVVFGNVEVTDFEATKTSITFALPAEAPDGAFNFITRSGVEVPVGNINTVKPSEAVATPNPVKAGTVLIINGKDLDVVTSVEFPDADAQSGDAITVAADKIIVKAVPEKATEGNITLRMANGAGVEVAYTLVKPVVTGYGNSVVNAGGALVINGTDLDLVKSIQFGDGTTEVKVEPAADGNSISLTVPMDAVSCKPTLKLANGTTVSGPDLTVNEAVFCYAAALPSGDDELKAGNSMVLSVVNGDKLTGVEINGEACQWIITGQNKDQLIIGVPENAKKGSSVRLISSNGEITYTIDFIPNTEVTTVLWTGTVDLGSWSLNWEMGKGTAGDNNPNMFKDMDLQEGDVIRVYVTPYNDWWNVKFYDGHWVAQEEAGVAAGVGSGAEINPGNYNLAEHDGAIEFVATAQMVEQLTTLTDWGMCWIVNGEGAVLTKIAVTHYNSLETTLWEGEAIADDWGNQPYVLSDGGAELSAFGAKAGQTIYFYLTPLDAAWKIEFVEGHWGKTYASICSLGNDTEGGKFTQYDLDGNGGKYALKLTQEMLEAAFTQQWWGGVFVLNGDNVKCTKITIE</sequence>